<dbReference type="InterPro" id="IPR013155">
    <property type="entry name" value="M/V/L/I-tRNA-synth_anticd-bd"/>
</dbReference>
<feature type="domain" description="Methionyl/Valyl/Leucyl/Isoleucyl-tRNA synthetase anticodon-binding" evidence="11">
    <location>
        <begin position="1164"/>
        <end position="1280"/>
    </location>
</feature>
<evidence type="ECO:0000259" key="12">
    <source>
        <dbReference type="Pfam" id="PF22947"/>
    </source>
</evidence>
<feature type="region of interest" description="Disordered" evidence="9">
    <location>
        <begin position="416"/>
        <end position="460"/>
    </location>
</feature>
<dbReference type="InterPro" id="IPR002300">
    <property type="entry name" value="aa-tRNA-synth_Ia"/>
</dbReference>
<keyword evidence="4" id="KW-0547">Nucleotide-binding</keyword>
<dbReference type="GO" id="GO:0004823">
    <property type="term" value="F:leucine-tRNA ligase activity"/>
    <property type="evidence" value="ECO:0007669"/>
    <property type="project" value="UniProtKB-EC"/>
</dbReference>
<dbReference type="InterPro" id="IPR004493">
    <property type="entry name" value="Leu-tRNA-synth_Ia_arc/euk"/>
</dbReference>
<evidence type="ECO:0000256" key="1">
    <source>
        <dbReference type="ARBA" id="ARBA00005594"/>
    </source>
</evidence>
<dbReference type="InterPro" id="IPR014729">
    <property type="entry name" value="Rossmann-like_a/b/a_fold"/>
</dbReference>
<dbReference type="GO" id="GO:0006429">
    <property type="term" value="P:leucyl-tRNA aminoacylation"/>
    <property type="evidence" value="ECO:0007669"/>
    <property type="project" value="InterPro"/>
</dbReference>
<dbReference type="NCBIfam" id="TIGR00395">
    <property type="entry name" value="leuS_arch"/>
    <property type="match status" value="1"/>
</dbReference>
<dbReference type="Pfam" id="PF24810">
    <property type="entry name" value="RBD_LARS1"/>
    <property type="match status" value="1"/>
</dbReference>
<evidence type="ECO:0000259" key="13">
    <source>
        <dbReference type="Pfam" id="PF24810"/>
    </source>
</evidence>
<dbReference type="Pfam" id="PF22947">
    <property type="entry name" value="ULD_3"/>
    <property type="match status" value="1"/>
</dbReference>
<dbReference type="SUPFAM" id="SSF52374">
    <property type="entry name" value="Nucleotidylyl transferase"/>
    <property type="match status" value="1"/>
</dbReference>
<evidence type="ECO:0000259" key="10">
    <source>
        <dbReference type="Pfam" id="PF00133"/>
    </source>
</evidence>
<evidence type="ECO:0000256" key="9">
    <source>
        <dbReference type="SAM" id="MobiDB-lite"/>
    </source>
</evidence>
<name>A0A820XQ97_9BILA</name>
<keyword evidence="3" id="KW-0436">Ligase</keyword>
<dbReference type="EC" id="6.1.1.4" evidence="2"/>
<evidence type="ECO:0000256" key="8">
    <source>
        <dbReference type="ARBA" id="ARBA00030520"/>
    </source>
</evidence>
<keyword evidence="5" id="KW-0067">ATP-binding</keyword>
<dbReference type="Pfam" id="PF00133">
    <property type="entry name" value="tRNA-synt_1"/>
    <property type="match status" value="2"/>
</dbReference>
<dbReference type="Pfam" id="PF08264">
    <property type="entry name" value="Anticodon_1"/>
    <property type="match status" value="1"/>
</dbReference>
<dbReference type="GO" id="GO:0002161">
    <property type="term" value="F:aminoacyl-tRNA deacylase activity"/>
    <property type="evidence" value="ECO:0007669"/>
    <property type="project" value="InterPro"/>
</dbReference>
<dbReference type="PANTHER" id="PTHR45794">
    <property type="entry name" value="LEUCYL-TRNA SYNTHETASE"/>
    <property type="match status" value="1"/>
</dbReference>
<evidence type="ECO:0000313" key="14">
    <source>
        <dbReference type="EMBL" id="CAF4535005.1"/>
    </source>
</evidence>
<feature type="domain" description="Leucine--tRNA ligase ubiquitin-like" evidence="12">
    <location>
        <begin position="1417"/>
        <end position="1526"/>
    </location>
</feature>
<evidence type="ECO:0000259" key="11">
    <source>
        <dbReference type="Pfam" id="PF08264"/>
    </source>
</evidence>
<dbReference type="InterPro" id="IPR001412">
    <property type="entry name" value="aa-tRNA-synth_I_CS"/>
</dbReference>
<dbReference type="FunFam" id="3.90.740.10:FF:000001">
    <property type="entry name" value="Leucine--tRNA ligase, cytoplasmic"/>
    <property type="match status" value="1"/>
</dbReference>
<feature type="domain" description="Aminoacyl-tRNA synthetase class Ia" evidence="10">
    <location>
        <begin position="324"/>
        <end position="407"/>
    </location>
</feature>
<reference evidence="14" key="1">
    <citation type="submission" date="2021-02" db="EMBL/GenBank/DDBJ databases">
        <authorList>
            <person name="Nowell W R."/>
        </authorList>
    </citation>
    <scope>NUCLEOTIDE SEQUENCE</scope>
</reference>
<evidence type="ECO:0000256" key="4">
    <source>
        <dbReference type="ARBA" id="ARBA00022741"/>
    </source>
</evidence>
<dbReference type="PROSITE" id="PS00178">
    <property type="entry name" value="AA_TRNA_LIGASE_I"/>
    <property type="match status" value="1"/>
</dbReference>
<proteinExistence type="inferred from homology"/>
<evidence type="ECO:0000256" key="6">
    <source>
        <dbReference type="ARBA" id="ARBA00022917"/>
    </source>
</evidence>
<feature type="domain" description="Aminoacyl-tRNA synthetase class Ia" evidence="10">
    <location>
        <begin position="492"/>
        <end position="1073"/>
    </location>
</feature>
<keyword evidence="6" id="KW-0648">Protein biosynthesis</keyword>
<gene>
    <name evidence="14" type="ORF">QYT958_LOCUS7179</name>
</gene>
<dbReference type="Gene3D" id="3.40.50.620">
    <property type="entry name" value="HUPs"/>
    <property type="match status" value="1"/>
</dbReference>
<dbReference type="Proteomes" id="UP000663848">
    <property type="component" value="Unassembled WGS sequence"/>
</dbReference>
<accession>A0A820XQ97</accession>
<dbReference type="SUPFAM" id="SSF50677">
    <property type="entry name" value="ValRS/IleRS/LeuRS editing domain"/>
    <property type="match status" value="1"/>
</dbReference>
<dbReference type="SUPFAM" id="SSF47323">
    <property type="entry name" value="Anticodon-binding domain of a subclass of class I aminoacyl-tRNA synthetases"/>
    <property type="match status" value="1"/>
</dbReference>
<dbReference type="InterPro" id="IPR054509">
    <property type="entry name" value="LARS1_ULD"/>
</dbReference>
<dbReference type="InterPro" id="IPR055416">
    <property type="entry name" value="RBD_LARS1"/>
</dbReference>
<evidence type="ECO:0000256" key="3">
    <source>
        <dbReference type="ARBA" id="ARBA00022598"/>
    </source>
</evidence>
<dbReference type="InterPro" id="IPR009080">
    <property type="entry name" value="tRNAsynth_Ia_anticodon-bd"/>
</dbReference>
<sequence>MTVQSYFEGTQLLSDIKFDQGFDVIPACLSDPTECSAGPHYRLFNPFSTVSNSSASWEIVQWASRSNLSSQGTFMNDSISKGMQWATSDKSVILFQDGRIQLAMNAYHEYGGQYKAPNAPWVHLLMQQTIGRTHHSLPLSEVTELHWDLDVHLLYMDQHIQSGYNSNLHAAIFPLYMTIQNLVDDDPDYGKYFWLGIGVYDDRVPMTSLYVNGDPGTGSLIYSPAFSNFATTSVQSGSIVHVAGDMMPFVRLGLQAAVQRGFLRSNDLSRYFVGGMNVGWEITGLNIGTIELANVSTAVDAADGVSTEKRSTVKLDTIRNIEKQMQKLWADLKIFEVDAPGHPTKNSNTYLVTFPYPYMNGRLHLGHTFSLSKCEFAVGFQRLRGKHCLFPFGFHCTGMPIRAAADKLKREMEDFGFPPKFPTDTNEENEEEKAAATTNESESSKVDNKSKSKKGKATAKSGGEKYQWQIMRSLGIDDDDEIRRFADPQYWISYFPPRGKRDLEMMGLKVDWRRSFVTTDINPFYDSFVRWQFHHLKEGGKIQFGKRYTIYSPKDDQPCMDHDRSSGEGVAPQEYTLIKLRIHDDHIPEKLKSHVTSSTTGVYLAAATLRPETMYGQTNCWLHPDIRYIAFETRSHGILICTRRAARNMAYQEYTAVCGQYTVLAEFLGSELFGLPLHAPLSHYETVYVLPMMTIKEDKGTGVVTSVPSDSPDDYAALMDIKNKVNLRDKYNIKESMVLPYDPVPIIELEPYGRLAAPAICSQMKIQSQNDRDKLLEAKEKIYTKSFYDGILVVGKYANTKVCDAKKLVRDDLITNGQACAYYEPEGKVMSRSNDECVVALVDQWFLDYGNEKWKQEAKHALDKLNVYHTETRNQFDAVLGWLHEHACSRSYGLGTKLPWDEQYLIESLSDSTIYMAYYTVAHLLQARDSFSGEKLGPANILPSQLTIAVWDYIFFPDKPYPSSTTDIPHATLDHLRNEFQYWYPVDLRSSGKDLIPNHLTYSIYNHTAIWPNNPEFWPRSFRANGHLLLNSEKMSKSTGNFLTLVQAIEKFSADGMRLTLADAGDSIEDANFEEEMAQAQLLRLYTFIEWVKEILNINPVDTEEENDSKHASEENSTMVSSVINWVKDKLHLSTSSDNTDEEFTKQQKSHYRIDTKYNYYDLVFESEINRTIQLTQESYEKMLYKDVLKYGFFALQIARDNYRELCSESEQMNLRLIKRFIEVQAILLSPICPHICDYVYQFLHPGTTIMNAKWPTAGKVDQSLIDSCNYLMNTAHDFRLRLKSYSTQQVGGKSKGVKTQPPLPPTHAAIHVARSYPSWQTFVINELKKLYLANNHSLPDSKQLAVHFKDRPEIDKKYQKKLMPFVIYSKDLLEKSRNVSALDQHLSFDEYQVLQFNQDYLRRALNVEQIEIHLTDASVTIRLINRQPYTSNFEWSLPIMNGDTIEQLESRLRRNGDRQLKLSKTIRLFYYQNWEFYTRSIPSMETPLKGLVEFQNKDQILQIDSIHGTVVVGEQDIGNILVYLVE</sequence>
<feature type="domain" description="Leucine--tRNA ligase RagD-binding" evidence="13">
    <location>
        <begin position="1313"/>
        <end position="1386"/>
    </location>
</feature>
<evidence type="ECO:0000256" key="2">
    <source>
        <dbReference type="ARBA" id="ARBA00013164"/>
    </source>
</evidence>
<evidence type="ECO:0000256" key="7">
    <source>
        <dbReference type="ARBA" id="ARBA00023146"/>
    </source>
</evidence>
<comment type="similarity">
    <text evidence="1">Belongs to the class-I aminoacyl-tRNA synthetase family.</text>
</comment>
<organism evidence="14 15">
    <name type="scientific">Rotaria socialis</name>
    <dbReference type="NCBI Taxonomy" id="392032"/>
    <lineage>
        <taxon>Eukaryota</taxon>
        <taxon>Metazoa</taxon>
        <taxon>Spiralia</taxon>
        <taxon>Gnathifera</taxon>
        <taxon>Rotifera</taxon>
        <taxon>Eurotatoria</taxon>
        <taxon>Bdelloidea</taxon>
        <taxon>Philodinida</taxon>
        <taxon>Philodinidae</taxon>
        <taxon>Rotaria</taxon>
    </lineage>
</organism>
<dbReference type="EMBL" id="CAJOBR010000671">
    <property type="protein sequence ID" value="CAF4535005.1"/>
    <property type="molecule type" value="Genomic_DNA"/>
</dbReference>
<protein>
    <recommendedName>
        <fullName evidence="2">leucine--tRNA ligase</fullName>
        <ecNumber evidence="2">6.1.1.4</ecNumber>
    </recommendedName>
    <alternativeName>
        <fullName evidence="8">Leucyl-tRNA synthetase</fullName>
    </alternativeName>
</protein>
<dbReference type="Gene3D" id="3.90.740.10">
    <property type="entry name" value="Valyl/Leucyl/Isoleucyl-tRNA synthetase, editing domain"/>
    <property type="match status" value="1"/>
</dbReference>
<comment type="caution">
    <text evidence="14">The sequence shown here is derived from an EMBL/GenBank/DDBJ whole genome shotgun (WGS) entry which is preliminary data.</text>
</comment>
<evidence type="ECO:0000256" key="5">
    <source>
        <dbReference type="ARBA" id="ARBA00022840"/>
    </source>
</evidence>
<dbReference type="InterPro" id="IPR009008">
    <property type="entry name" value="Val/Leu/Ile-tRNA-synth_edit"/>
</dbReference>
<evidence type="ECO:0000313" key="15">
    <source>
        <dbReference type="Proteomes" id="UP000663848"/>
    </source>
</evidence>
<dbReference type="Gene3D" id="1.10.730.10">
    <property type="entry name" value="Isoleucyl-tRNA Synthetase, Domain 1"/>
    <property type="match status" value="1"/>
</dbReference>
<dbReference type="GO" id="GO:0005524">
    <property type="term" value="F:ATP binding"/>
    <property type="evidence" value="ECO:0007669"/>
    <property type="project" value="UniProtKB-KW"/>
</dbReference>
<dbReference type="PANTHER" id="PTHR45794:SF1">
    <property type="entry name" value="LEUCINE--TRNA LIGASE, CYTOPLASMIC"/>
    <property type="match status" value="1"/>
</dbReference>
<keyword evidence="7" id="KW-0030">Aminoacyl-tRNA synthetase</keyword>